<sequence length="577" mass="64809">MVDPEISLTFSVRNNPGRMALLIGSGVSTGAGIPTGWSIVRDLISQLAALEGEEIDGKPEEWYKETYGEKATYDDVLEKVGPSMEDRRSILERYIEPTEEEKEREQKVPTSAHESIAWLVDKGYVNVIVTTNFDRLLEKALSRREVSPVVITNSDDAKGAEPLTHQDAVILKINGDYKERNIKNIGSELEAYDEPIQELISQVFREYGLIVCGWSGEWDTALRDTLKECEVHRYSTFWAYYSTLKEAARSLTAHRDAIDFRAGEADVFFTELKERVQALEGAESGAPLSREIARERTKRYLTREEHKIDLADLLNDEAKEVYSRIFDEERFPLGGSVAKGEDDSRLDEYESIIGTLLTASITCAFWSSEAANSAHQPISSVIQRIASLPNPSIRPSKLLNTLRLYPATALLYGIGVAAVASDDWELVKHALLDTRIQSRTQYGRITEPPAVNVLHPHEVAMGYPRPHGGKTKLRTRLEEFLRDPISEPLANPEQFRINFELFETVSDMILLQRRTGDQDPDIVDKSMSFAEPATGSAVSIDEKIESKGTSWGPIRVGLFESPESALQLVSRIEKLRF</sequence>
<dbReference type="Gene3D" id="3.40.50.1220">
    <property type="entry name" value="TPP-binding domain"/>
    <property type="match status" value="1"/>
</dbReference>
<dbReference type="SUPFAM" id="SSF52467">
    <property type="entry name" value="DHS-like NAD/FAD-binding domain"/>
    <property type="match status" value="1"/>
</dbReference>
<name>A0ABU2G6L6_9EURY</name>
<dbReference type="Proteomes" id="UP001254813">
    <property type="component" value="Unassembled WGS sequence"/>
</dbReference>
<evidence type="ECO:0000313" key="2">
    <source>
        <dbReference type="Proteomes" id="UP001254813"/>
    </source>
</evidence>
<reference evidence="1 2" key="1">
    <citation type="submission" date="2022-06" db="EMBL/GenBank/DDBJ databases">
        <title>Halogeometricum sp. a new haloarchaeum isolate from saline soil.</title>
        <authorList>
            <person name="Strakova D."/>
            <person name="Galisteo C."/>
            <person name="Sanchez-Porro C."/>
            <person name="Ventosa A."/>
        </authorList>
    </citation>
    <scope>NUCLEOTIDE SEQUENCE [LARGE SCALE GENOMIC DNA]</scope>
    <source>
        <strain evidence="2">S3BR25-2</strain>
    </source>
</reference>
<dbReference type="RefSeq" id="WP_310930443.1">
    <property type="nucleotide sequence ID" value="NZ_JAMQOQ010000006.1"/>
</dbReference>
<dbReference type="Pfam" id="PF13289">
    <property type="entry name" value="SIR2_2"/>
    <property type="match status" value="1"/>
</dbReference>
<accession>A0ABU2G6L6</accession>
<organism evidence="1 2">
    <name type="scientific">Halogeometricum luteum</name>
    <dbReference type="NCBI Taxonomy" id="2950537"/>
    <lineage>
        <taxon>Archaea</taxon>
        <taxon>Methanobacteriati</taxon>
        <taxon>Methanobacteriota</taxon>
        <taxon>Stenosarchaea group</taxon>
        <taxon>Halobacteria</taxon>
        <taxon>Halobacteriales</taxon>
        <taxon>Haloferacaceae</taxon>
        <taxon>Halogeometricum</taxon>
    </lineage>
</organism>
<protein>
    <submittedName>
        <fullName evidence="1">SIR2 family protein</fullName>
    </submittedName>
</protein>
<dbReference type="EMBL" id="JAMQOQ010000006">
    <property type="protein sequence ID" value="MDS0296431.1"/>
    <property type="molecule type" value="Genomic_DNA"/>
</dbReference>
<proteinExistence type="predicted"/>
<gene>
    <name evidence="1" type="ORF">NDI79_19845</name>
</gene>
<comment type="caution">
    <text evidence="1">The sequence shown here is derived from an EMBL/GenBank/DDBJ whole genome shotgun (WGS) entry which is preliminary data.</text>
</comment>
<keyword evidence="2" id="KW-1185">Reference proteome</keyword>
<dbReference type="InterPro" id="IPR029035">
    <property type="entry name" value="DHS-like_NAD/FAD-binding_dom"/>
</dbReference>
<evidence type="ECO:0000313" key="1">
    <source>
        <dbReference type="EMBL" id="MDS0296431.1"/>
    </source>
</evidence>